<gene>
    <name evidence="2" type="ORF">ACEWY4_020570</name>
</gene>
<evidence type="ECO:0000313" key="3">
    <source>
        <dbReference type="Proteomes" id="UP001591681"/>
    </source>
</evidence>
<dbReference type="SUPFAM" id="SSF56672">
    <property type="entry name" value="DNA/RNA polymerases"/>
    <property type="match status" value="1"/>
</dbReference>
<dbReference type="PANTHER" id="PTHR34072:SF49">
    <property type="entry name" value="RIBONUCLEASE H"/>
    <property type="match status" value="1"/>
</dbReference>
<dbReference type="InterPro" id="IPR041577">
    <property type="entry name" value="RT_RNaseH_2"/>
</dbReference>
<proteinExistence type="predicted"/>
<dbReference type="PANTHER" id="PTHR34072">
    <property type="entry name" value="ENZYMATIC POLYPROTEIN-RELATED"/>
    <property type="match status" value="1"/>
</dbReference>
<sequence>MNIQRNYAEITNLRAHGLKVQPQKCRLFQKEVHYLGQVVSQQGVATALEKTAAVREWHVPNTVKQVRSFLGFAGYYRRFIPGFSKIATPLHRLLEDTTGAKIAPIQWMETCQAAFDQLKGTLLEAPVLAYADFSLPFRLYVDASLEGLGAVLSQLQEGHKQVIAYASRSLYPAERNDRIYSSFKLELQTITPLFI</sequence>
<dbReference type="EMBL" id="JBHFQA010000017">
    <property type="protein sequence ID" value="KAL2085052.1"/>
    <property type="molecule type" value="Genomic_DNA"/>
</dbReference>
<dbReference type="InterPro" id="IPR043502">
    <property type="entry name" value="DNA/RNA_pol_sf"/>
</dbReference>
<evidence type="ECO:0000259" key="1">
    <source>
        <dbReference type="Pfam" id="PF17919"/>
    </source>
</evidence>
<feature type="domain" description="Reverse transcriptase/retrotransposon-derived protein RNase H-like" evidence="1">
    <location>
        <begin position="107"/>
        <end position="190"/>
    </location>
</feature>
<organism evidence="2 3">
    <name type="scientific">Coilia grayii</name>
    <name type="common">Gray's grenadier anchovy</name>
    <dbReference type="NCBI Taxonomy" id="363190"/>
    <lineage>
        <taxon>Eukaryota</taxon>
        <taxon>Metazoa</taxon>
        <taxon>Chordata</taxon>
        <taxon>Craniata</taxon>
        <taxon>Vertebrata</taxon>
        <taxon>Euteleostomi</taxon>
        <taxon>Actinopterygii</taxon>
        <taxon>Neopterygii</taxon>
        <taxon>Teleostei</taxon>
        <taxon>Clupei</taxon>
        <taxon>Clupeiformes</taxon>
        <taxon>Clupeoidei</taxon>
        <taxon>Engraulidae</taxon>
        <taxon>Coilinae</taxon>
        <taxon>Coilia</taxon>
    </lineage>
</organism>
<dbReference type="InterPro" id="IPR043128">
    <property type="entry name" value="Rev_trsase/Diguanyl_cyclase"/>
</dbReference>
<protein>
    <recommendedName>
        <fullName evidence="1">Reverse transcriptase/retrotransposon-derived protein RNase H-like domain-containing protein</fullName>
    </recommendedName>
</protein>
<dbReference type="Gene3D" id="3.30.70.270">
    <property type="match status" value="2"/>
</dbReference>
<dbReference type="AlphaFoldDB" id="A0ABD1JD13"/>
<keyword evidence="3" id="KW-1185">Reference proteome</keyword>
<evidence type="ECO:0000313" key="2">
    <source>
        <dbReference type="EMBL" id="KAL2085052.1"/>
    </source>
</evidence>
<dbReference type="Pfam" id="PF17919">
    <property type="entry name" value="RT_RNaseH_2"/>
    <property type="match status" value="1"/>
</dbReference>
<comment type="caution">
    <text evidence="2">The sequence shown here is derived from an EMBL/GenBank/DDBJ whole genome shotgun (WGS) entry which is preliminary data.</text>
</comment>
<name>A0ABD1JD13_9TELE</name>
<dbReference type="Proteomes" id="UP001591681">
    <property type="component" value="Unassembled WGS sequence"/>
</dbReference>
<accession>A0ABD1JD13</accession>
<reference evidence="2 3" key="1">
    <citation type="submission" date="2024-09" db="EMBL/GenBank/DDBJ databases">
        <title>A chromosome-level genome assembly of Gray's grenadier anchovy, Coilia grayii.</title>
        <authorList>
            <person name="Fu Z."/>
        </authorList>
    </citation>
    <scope>NUCLEOTIDE SEQUENCE [LARGE SCALE GENOMIC DNA]</scope>
    <source>
        <strain evidence="2">G4</strain>
        <tissue evidence="2">Muscle</tissue>
    </source>
</reference>
<dbReference type="Gene3D" id="3.10.20.370">
    <property type="match status" value="1"/>
</dbReference>
<dbReference type="FunFam" id="3.30.70.270:FF:000026">
    <property type="entry name" value="Transposon Ty3-G Gag-Pol polyprotein"/>
    <property type="match status" value="1"/>
</dbReference>